<dbReference type="Pfam" id="PF18052">
    <property type="entry name" value="Rx_N"/>
    <property type="match status" value="1"/>
</dbReference>
<dbReference type="Proteomes" id="UP000265520">
    <property type="component" value="Unassembled WGS sequence"/>
</dbReference>
<evidence type="ECO:0000259" key="5">
    <source>
        <dbReference type="Pfam" id="PF18052"/>
    </source>
</evidence>
<keyword evidence="2" id="KW-0547">Nucleotide-binding</keyword>
<evidence type="ECO:0000313" key="7">
    <source>
        <dbReference type="Proteomes" id="UP000265520"/>
    </source>
</evidence>
<comment type="caution">
    <text evidence="6">The sequence shown here is derived from an EMBL/GenBank/DDBJ whole genome shotgun (WGS) entry which is preliminary data.</text>
</comment>
<dbReference type="GO" id="GO:0006952">
    <property type="term" value="P:defense response"/>
    <property type="evidence" value="ECO:0007669"/>
    <property type="project" value="UniProtKB-KW"/>
</dbReference>
<protein>
    <submittedName>
        <fullName evidence="6">NBS-containing resistance-like protein</fullName>
    </submittedName>
</protein>
<dbReference type="AlphaFoldDB" id="A0A392RWH5"/>
<dbReference type="GO" id="GO:0000166">
    <property type="term" value="F:nucleotide binding"/>
    <property type="evidence" value="ECO:0007669"/>
    <property type="project" value="UniProtKB-KW"/>
</dbReference>
<evidence type="ECO:0000256" key="4">
    <source>
        <dbReference type="SAM" id="Coils"/>
    </source>
</evidence>
<keyword evidence="4" id="KW-0175">Coiled coil</keyword>
<dbReference type="EMBL" id="LXQA010283305">
    <property type="protein sequence ID" value="MCI40729.1"/>
    <property type="molecule type" value="Genomic_DNA"/>
</dbReference>
<reference evidence="6 7" key="1">
    <citation type="journal article" date="2018" name="Front. Plant Sci.">
        <title>Red Clover (Trifolium pratense) and Zigzag Clover (T. medium) - A Picture of Genomic Similarities and Differences.</title>
        <authorList>
            <person name="Dluhosova J."/>
            <person name="Istvanek J."/>
            <person name="Nedelnik J."/>
            <person name="Repkova J."/>
        </authorList>
    </citation>
    <scope>NUCLEOTIDE SEQUENCE [LARGE SCALE GENOMIC DNA]</scope>
    <source>
        <strain evidence="7">cv. 10/8</strain>
        <tissue evidence="6">Leaf</tissue>
    </source>
</reference>
<proteinExistence type="predicted"/>
<evidence type="ECO:0000313" key="6">
    <source>
        <dbReference type="EMBL" id="MCI40729.1"/>
    </source>
</evidence>
<keyword evidence="7" id="KW-1185">Reference proteome</keyword>
<evidence type="ECO:0000256" key="2">
    <source>
        <dbReference type="ARBA" id="ARBA00022741"/>
    </source>
</evidence>
<name>A0A392RWH5_9FABA</name>
<keyword evidence="3" id="KW-0611">Plant defense</keyword>
<keyword evidence="1" id="KW-0677">Repeat</keyword>
<evidence type="ECO:0000256" key="3">
    <source>
        <dbReference type="ARBA" id="ARBA00022821"/>
    </source>
</evidence>
<dbReference type="Gene3D" id="1.20.5.4130">
    <property type="match status" value="1"/>
</dbReference>
<feature type="non-terminal residue" evidence="6">
    <location>
        <position position="88"/>
    </location>
</feature>
<sequence length="88" mass="10237">MAEGFLFNMIDKLIGKLGSMAVESWNMRDDLEKLLENMSEIKAVVLDAEEQQNTSNHQVQLWLEKLKDALDDADDLLDDFHTEELRRQ</sequence>
<accession>A0A392RWH5</accession>
<dbReference type="InterPro" id="IPR041118">
    <property type="entry name" value="Rx_N"/>
</dbReference>
<feature type="domain" description="Disease resistance N-terminal" evidence="5">
    <location>
        <begin position="10"/>
        <end position="88"/>
    </location>
</feature>
<evidence type="ECO:0000256" key="1">
    <source>
        <dbReference type="ARBA" id="ARBA00022737"/>
    </source>
</evidence>
<feature type="coiled-coil region" evidence="4">
    <location>
        <begin position="31"/>
        <end position="83"/>
    </location>
</feature>
<organism evidence="6 7">
    <name type="scientific">Trifolium medium</name>
    <dbReference type="NCBI Taxonomy" id="97028"/>
    <lineage>
        <taxon>Eukaryota</taxon>
        <taxon>Viridiplantae</taxon>
        <taxon>Streptophyta</taxon>
        <taxon>Embryophyta</taxon>
        <taxon>Tracheophyta</taxon>
        <taxon>Spermatophyta</taxon>
        <taxon>Magnoliopsida</taxon>
        <taxon>eudicotyledons</taxon>
        <taxon>Gunneridae</taxon>
        <taxon>Pentapetalae</taxon>
        <taxon>rosids</taxon>
        <taxon>fabids</taxon>
        <taxon>Fabales</taxon>
        <taxon>Fabaceae</taxon>
        <taxon>Papilionoideae</taxon>
        <taxon>50 kb inversion clade</taxon>
        <taxon>NPAAA clade</taxon>
        <taxon>Hologalegina</taxon>
        <taxon>IRL clade</taxon>
        <taxon>Trifolieae</taxon>
        <taxon>Trifolium</taxon>
    </lineage>
</organism>